<protein>
    <submittedName>
        <fullName evidence="9">ABC transporter permease</fullName>
    </submittedName>
</protein>
<organism evidence="9 10">
    <name type="scientific">Thermalbibacter longus</name>
    <dbReference type="NCBI Taxonomy" id="2951981"/>
    <lineage>
        <taxon>Bacteria</taxon>
        <taxon>Pseudomonadati</taxon>
        <taxon>Thermomicrobiota</taxon>
        <taxon>Thermomicrobia</taxon>
        <taxon>Thermomicrobiales</taxon>
        <taxon>Thermomicrobiaceae</taxon>
        <taxon>Thermalbibacter</taxon>
    </lineage>
</organism>
<feature type="transmembrane region" description="Helical" evidence="7">
    <location>
        <begin position="12"/>
        <end position="30"/>
    </location>
</feature>
<feature type="domain" description="ABC transmembrane type-1" evidence="8">
    <location>
        <begin position="96"/>
        <end position="301"/>
    </location>
</feature>
<dbReference type="PANTHER" id="PTHR43163">
    <property type="entry name" value="DIPEPTIDE TRANSPORT SYSTEM PERMEASE PROTEIN DPPB-RELATED"/>
    <property type="match status" value="1"/>
</dbReference>
<evidence type="ECO:0000256" key="1">
    <source>
        <dbReference type="ARBA" id="ARBA00004651"/>
    </source>
</evidence>
<feature type="transmembrane region" description="Helical" evidence="7">
    <location>
        <begin position="131"/>
        <end position="158"/>
    </location>
</feature>
<accession>A0AA41WBV6</accession>
<comment type="caution">
    <text evidence="9">The sequence shown here is derived from an EMBL/GenBank/DDBJ whole genome shotgun (WGS) entry which is preliminary data.</text>
</comment>
<evidence type="ECO:0000256" key="5">
    <source>
        <dbReference type="ARBA" id="ARBA00022989"/>
    </source>
</evidence>
<evidence type="ECO:0000259" key="8">
    <source>
        <dbReference type="PROSITE" id="PS50928"/>
    </source>
</evidence>
<proteinExistence type="inferred from homology"/>
<dbReference type="InterPro" id="IPR035906">
    <property type="entry name" value="MetI-like_sf"/>
</dbReference>
<dbReference type="InterPro" id="IPR045621">
    <property type="entry name" value="BPD_transp_1_N"/>
</dbReference>
<comment type="subcellular location">
    <subcellularLocation>
        <location evidence="1 7">Cell membrane</location>
        <topology evidence="1 7">Multi-pass membrane protein</topology>
    </subcellularLocation>
</comment>
<comment type="similarity">
    <text evidence="7">Belongs to the binding-protein-dependent transport system permease family.</text>
</comment>
<name>A0AA41WBV6_9BACT</name>
<dbReference type="AlphaFoldDB" id="A0AA41WBV6"/>
<keyword evidence="3" id="KW-1003">Cell membrane</keyword>
<keyword evidence="2 7" id="KW-0813">Transport</keyword>
<dbReference type="PANTHER" id="PTHR43163:SF6">
    <property type="entry name" value="DIPEPTIDE TRANSPORT SYSTEM PERMEASE PROTEIN DPPB-RELATED"/>
    <property type="match status" value="1"/>
</dbReference>
<evidence type="ECO:0000256" key="3">
    <source>
        <dbReference type="ARBA" id="ARBA00022475"/>
    </source>
</evidence>
<keyword evidence="5 7" id="KW-1133">Transmembrane helix</keyword>
<dbReference type="GO" id="GO:0005886">
    <property type="term" value="C:plasma membrane"/>
    <property type="evidence" value="ECO:0007669"/>
    <property type="project" value="UniProtKB-SubCell"/>
</dbReference>
<evidence type="ECO:0000256" key="2">
    <source>
        <dbReference type="ARBA" id="ARBA00022448"/>
    </source>
</evidence>
<evidence type="ECO:0000256" key="4">
    <source>
        <dbReference type="ARBA" id="ARBA00022692"/>
    </source>
</evidence>
<reference evidence="9" key="1">
    <citation type="submission" date="2022-06" db="EMBL/GenBank/DDBJ databases">
        <title>CFH 74404 Thermomicrobiaceae sp.</title>
        <authorList>
            <person name="Ming H."/>
            <person name="Li W.-J."/>
            <person name="Zhao Z."/>
        </authorList>
    </citation>
    <scope>NUCLEOTIDE SEQUENCE</scope>
    <source>
        <strain evidence="9">CFH 74404</strain>
    </source>
</reference>
<dbReference type="GO" id="GO:0055085">
    <property type="term" value="P:transmembrane transport"/>
    <property type="evidence" value="ECO:0007669"/>
    <property type="project" value="InterPro"/>
</dbReference>
<feature type="transmembrane region" description="Helical" evidence="7">
    <location>
        <begin position="236"/>
        <end position="262"/>
    </location>
</feature>
<dbReference type="PROSITE" id="PS50928">
    <property type="entry name" value="ABC_TM1"/>
    <property type="match status" value="1"/>
</dbReference>
<evidence type="ECO:0000313" key="9">
    <source>
        <dbReference type="EMBL" id="MCM8750101.1"/>
    </source>
</evidence>
<dbReference type="Pfam" id="PF19300">
    <property type="entry name" value="BPD_transp_1_N"/>
    <property type="match status" value="1"/>
</dbReference>
<evidence type="ECO:0000313" key="10">
    <source>
        <dbReference type="Proteomes" id="UP001165306"/>
    </source>
</evidence>
<evidence type="ECO:0000256" key="7">
    <source>
        <dbReference type="RuleBase" id="RU363032"/>
    </source>
</evidence>
<keyword evidence="6 7" id="KW-0472">Membrane</keyword>
<dbReference type="InterPro" id="IPR000515">
    <property type="entry name" value="MetI-like"/>
</dbReference>
<dbReference type="SUPFAM" id="SSF161098">
    <property type="entry name" value="MetI-like"/>
    <property type="match status" value="1"/>
</dbReference>
<keyword evidence="10" id="KW-1185">Reference proteome</keyword>
<dbReference type="Pfam" id="PF00528">
    <property type="entry name" value="BPD_transp_1"/>
    <property type="match status" value="1"/>
</dbReference>
<evidence type="ECO:0000256" key="6">
    <source>
        <dbReference type="ARBA" id="ARBA00023136"/>
    </source>
</evidence>
<gene>
    <name evidence="9" type="ORF">NET02_13180</name>
</gene>
<dbReference type="RefSeq" id="WP_284057887.1">
    <property type="nucleotide sequence ID" value="NZ_JAMSLR010000010.1"/>
</dbReference>
<keyword evidence="4 7" id="KW-0812">Transmembrane</keyword>
<feature type="transmembrane region" description="Helical" evidence="7">
    <location>
        <begin position="282"/>
        <end position="308"/>
    </location>
</feature>
<feature type="transmembrane region" description="Helical" evidence="7">
    <location>
        <begin position="102"/>
        <end position="124"/>
    </location>
</feature>
<dbReference type="Gene3D" id="1.10.3720.10">
    <property type="entry name" value="MetI-like"/>
    <property type="match status" value="1"/>
</dbReference>
<dbReference type="EMBL" id="JAMSLR010000010">
    <property type="protein sequence ID" value="MCM8750101.1"/>
    <property type="molecule type" value="Genomic_DNA"/>
</dbReference>
<dbReference type="Proteomes" id="UP001165306">
    <property type="component" value="Unassembled WGS sequence"/>
</dbReference>
<dbReference type="CDD" id="cd06261">
    <property type="entry name" value="TM_PBP2"/>
    <property type="match status" value="1"/>
</dbReference>
<sequence length="315" mass="34371">MSAYIIRRLVQSALLIFVIASLVSIFIQLLPGDPAYIILGETNATPERVAAVRRELGLDRPLLIQYADWLSGVVRGDLGQSLTSKRPIGPDLAKRLPRTFELITASMTLAVLLGIPAGILAARYRNRAPDVLVSLFSVIWISTPVFVSGTLLLLVFGVKLRLLPATGYVSFADDPVEHLKRLILPATSLALLDMAVILRMTRSSLLEVLGEDYVRTARAKGLAEPSVLFRHALRNALIPVVTIVGLQAGTLLGGTVLIEFIFNWPGVSSYLIAAINQRDYPVVQAVVLVIATIFVLLNLLTDLIYAVIDPRIKYA</sequence>